<feature type="compositionally biased region" description="Low complexity" evidence="6">
    <location>
        <begin position="314"/>
        <end position="323"/>
    </location>
</feature>
<feature type="compositionally biased region" description="Polar residues" evidence="6">
    <location>
        <begin position="367"/>
        <end position="380"/>
    </location>
</feature>
<dbReference type="PANTHER" id="PTHR12228:SF0">
    <property type="entry name" value="TATA-BOX BINDING PROTEIN ASSOCIATED FACTOR 7"/>
    <property type="match status" value="1"/>
</dbReference>
<keyword evidence="8" id="KW-0396">Initiation factor</keyword>
<evidence type="ECO:0000256" key="5">
    <source>
        <dbReference type="ARBA" id="ARBA00023242"/>
    </source>
</evidence>
<dbReference type="GO" id="GO:0051123">
    <property type="term" value="P:RNA polymerase II preinitiation complex assembly"/>
    <property type="evidence" value="ECO:0007669"/>
    <property type="project" value="TreeGrafter"/>
</dbReference>
<accession>A0A0K8TLX4</accession>
<proteinExistence type="evidence at transcript level"/>
<comment type="similarity">
    <text evidence="2">Belongs to the TAF7 family.</text>
</comment>
<name>A0A0K8TLX4_TABBR</name>
<keyword evidence="3" id="KW-0805">Transcription regulation</keyword>
<comment type="subcellular location">
    <subcellularLocation>
        <location evidence="1">Nucleus</location>
    </subcellularLocation>
</comment>
<sequence length="417" mass="47679">KMPEKPRQNENQKDDGVELETQIILRIPEDPAKALGEAIDSGANNLKERLNIKIDPDMRHGEVRFDHWLMHAKILDLPTIIESLKTIDSKSFYKTADVCQLMICKDEPDAPSADEESPNKGKKKDSNKVDKKFLWPHGVTPPCKNIRKRRFRKTLKKKYVEAPEIEKEVKRLLRVDNEAVNVKYEIINEDEEQAKINIPEQSEELNEHEDKKPIESAHEDHLKQDSNIDLGSEALSLQAGSRGVGEHDIFGEEVSSSDEEENNMNVIDTEEPSRLSADDSRLSDLSGNGSNADKYTEFDKSMFNSPKSLKDSMHMSQHSSQSQRAVSYDQSERPDLDDSDYSELQMSREQINARISELRKQSEDLKAQQSQKAQEISSIQNPTLRQRMQEILDGLLSQIFDKDVEIQHLQNVLSTMN</sequence>
<evidence type="ECO:0000256" key="2">
    <source>
        <dbReference type="ARBA" id="ARBA00009368"/>
    </source>
</evidence>
<feature type="non-terminal residue" evidence="8">
    <location>
        <position position="1"/>
    </location>
</feature>
<dbReference type="EMBL" id="GDAI01002460">
    <property type="protein sequence ID" value="JAI15143.1"/>
    <property type="molecule type" value="mRNA"/>
</dbReference>
<dbReference type="InterPro" id="IPR006751">
    <property type="entry name" value="TAFII55_prot_cons_reg"/>
</dbReference>
<feature type="domain" description="TAFII55 protein conserved region" evidence="7">
    <location>
        <begin position="19"/>
        <end position="181"/>
    </location>
</feature>
<evidence type="ECO:0000313" key="8">
    <source>
        <dbReference type="EMBL" id="JAI15143.1"/>
    </source>
</evidence>
<evidence type="ECO:0000256" key="1">
    <source>
        <dbReference type="ARBA" id="ARBA00004123"/>
    </source>
</evidence>
<evidence type="ECO:0000256" key="6">
    <source>
        <dbReference type="SAM" id="MobiDB-lite"/>
    </source>
</evidence>
<reference evidence="8" key="1">
    <citation type="journal article" date="2015" name="Insect Biochem. Mol. Biol.">
        <title>An insight into the sialome of the horse fly, Tabanus bromius.</title>
        <authorList>
            <person name="Ribeiro J.M."/>
            <person name="Kazimirova M."/>
            <person name="Takac P."/>
            <person name="Andersen J.F."/>
            <person name="Francischetti I.M."/>
        </authorList>
    </citation>
    <scope>NUCLEOTIDE SEQUENCE</scope>
</reference>
<dbReference type="CDD" id="cd08047">
    <property type="entry name" value="TAF7"/>
    <property type="match status" value="1"/>
</dbReference>
<keyword evidence="5" id="KW-0539">Nucleus</keyword>
<evidence type="ECO:0000256" key="3">
    <source>
        <dbReference type="ARBA" id="ARBA00023015"/>
    </source>
</evidence>
<dbReference type="AlphaFoldDB" id="A0A0K8TLX4"/>
<dbReference type="SMART" id="SM01370">
    <property type="entry name" value="TAFII55_N"/>
    <property type="match status" value="1"/>
</dbReference>
<dbReference type="GO" id="GO:0003743">
    <property type="term" value="F:translation initiation factor activity"/>
    <property type="evidence" value="ECO:0007669"/>
    <property type="project" value="UniProtKB-KW"/>
</dbReference>
<keyword evidence="8" id="KW-0648">Protein biosynthesis</keyword>
<organism evidence="8">
    <name type="scientific">Tabanus bromius</name>
    <name type="common">Band-eyed brown horse fly</name>
    <dbReference type="NCBI Taxonomy" id="304241"/>
    <lineage>
        <taxon>Eukaryota</taxon>
        <taxon>Metazoa</taxon>
        <taxon>Ecdysozoa</taxon>
        <taxon>Arthropoda</taxon>
        <taxon>Hexapoda</taxon>
        <taxon>Insecta</taxon>
        <taxon>Pterygota</taxon>
        <taxon>Neoptera</taxon>
        <taxon>Endopterygota</taxon>
        <taxon>Diptera</taxon>
        <taxon>Brachycera</taxon>
        <taxon>Tabanomorpha</taxon>
        <taxon>Tabanoidea</taxon>
        <taxon>Tabanidae</taxon>
        <taxon>Tabanus</taxon>
    </lineage>
</organism>
<feature type="compositionally biased region" description="Basic and acidic residues" evidence="6">
    <location>
        <begin position="271"/>
        <end position="282"/>
    </location>
</feature>
<evidence type="ECO:0000256" key="4">
    <source>
        <dbReference type="ARBA" id="ARBA00023163"/>
    </source>
</evidence>
<dbReference type="InterPro" id="IPR037817">
    <property type="entry name" value="TAF7"/>
</dbReference>
<dbReference type="PANTHER" id="PTHR12228">
    <property type="entry name" value="TRANSCRIPTION INITIATION FACTOR TFIID 55 KD SUBUNIT-RELATED"/>
    <property type="match status" value="1"/>
</dbReference>
<feature type="region of interest" description="Disordered" evidence="6">
    <location>
        <begin position="252"/>
        <end position="342"/>
    </location>
</feature>
<protein>
    <submittedName>
        <fullName evidence="8">Putative transcription initiation factor tfiid subunit 7-like isoform x2</fullName>
    </submittedName>
</protein>
<dbReference type="GO" id="GO:0005669">
    <property type="term" value="C:transcription factor TFIID complex"/>
    <property type="evidence" value="ECO:0007669"/>
    <property type="project" value="InterPro"/>
</dbReference>
<dbReference type="GO" id="GO:0016251">
    <property type="term" value="F:RNA polymerase II general transcription initiation factor activity"/>
    <property type="evidence" value="ECO:0007669"/>
    <property type="project" value="TreeGrafter"/>
</dbReference>
<feature type="region of interest" description="Disordered" evidence="6">
    <location>
        <begin position="360"/>
        <end position="380"/>
    </location>
</feature>
<evidence type="ECO:0000259" key="7">
    <source>
        <dbReference type="SMART" id="SM01370"/>
    </source>
</evidence>
<dbReference type="Pfam" id="PF04658">
    <property type="entry name" value="TAFII55_N"/>
    <property type="match status" value="1"/>
</dbReference>
<keyword evidence="4" id="KW-0804">Transcription</keyword>
<feature type="region of interest" description="Disordered" evidence="6">
    <location>
        <begin position="108"/>
        <end position="130"/>
    </location>
</feature>